<name>B0TFL2_HELMI</name>
<dbReference type="EMBL" id="CP000930">
    <property type="protein sequence ID" value="ABZ83111.1"/>
    <property type="molecule type" value="Genomic_DNA"/>
</dbReference>
<dbReference type="SMART" id="SM00304">
    <property type="entry name" value="HAMP"/>
    <property type="match status" value="1"/>
</dbReference>
<feature type="transmembrane region" description="Helical" evidence="4">
    <location>
        <begin position="277"/>
        <end position="305"/>
    </location>
</feature>
<dbReference type="KEGG" id="hmo:HM1_0497"/>
<evidence type="ECO:0000313" key="8">
    <source>
        <dbReference type="Proteomes" id="UP000008550"/>
    </source>
</evidence>
<protein>
    <submittedName>
        <fullName evidence="7">Methyl-accepting chemotaxis protein</fullName>
    </submittedName>
</protein>
<dbReference type="OrthoDB" id="5392220at2"/>
<dbReference type="GO" id="GO:0007165">
    <property type="term" value="P:signal transduction"/>
    <property type="evidence" value="ECO:0007669"/>
    <property type="project" value="UniProtKB-KW"/>
</dbReference>
<keyword evidence="4" id="KW-1133">Transmembrane helix</keyword>
<keyword evidence="8" id="KW-1185">Reference proteome</keyword>
<evidence type="ECO:0000256" key="4">
    <source>
        <dbReference type="SAM" id="Phobius"/>
    </source>
</evidence>
<dbReference type="PRINTS" id="PR00260">
    <property type="entry name" value="CHEMTRNSDUCR"/>
</dbReference>
<evidence type="ECO:0000256" key="2">
    <source>
        <dbReference type="ARBA" id="ARBA00029447"/>
    </source>
</evidence>
<dbReference type="CDD" id="cd11386">
    <property type="entry name" value="MCP_signal"/>
    <property type="match status" value="1"/>
</dbReference>
<evidence type="ECO:0000256" key="1">
    <source>
        <dbReference type="ARBA" id="ARBA00023224"/>
    </source>
</evidence>
<proteinExistence type="inferred from homology"/>
<reference evidence="7 8" key="1">
    <citation type="journal article" date="2008" name="J. Bacteriol.">
        <title>The genome of Heliobacterium modesticaldum, a phototrophic representative of the Firmicutes containing the simplest photosynthetic apparatus.</title>
        <authorList>
            <person name="Sattley W.M."/>
            <person name="Madigan M.T."/>
            <person name="Swingley W.D."/>
            <person name="Cheung P.C."/>
            <person name="Clocksin K.M."/>
            <person name="Conrad A.L."/>
            <person name="Dejesa L.C."/>
            <person name="Honchak B.M."/>
            <person name="Jung D.O."/>
            <person name="Karbach L.E."/>
            <person name="Kurdoglu A."/>
            <person name="Lahiri S."/>
            <person name="Mastrian S.D."/>
            <person name="Page L.E."/>
            <person name="Taylor H.L."/>
            <person name="Wang Z.T."/>
            <person name="Raymond J."/>
            <person name="Chen M."/>
            <person name="Blankenship R.E."/>
            <person name="Touchman J.W."/>
        </authorList>
    </citation>
    <scope>NUCLEOTIDE SEQUENCE [LARGE SCALE GENOMIC DNA]</scope>
    <source>
        <strain evidence="8">ATCC 51547 / Ice1</strain>
    </source>
</reference>
<organism evidence="7 8">
    <name type="scientific">Heliobacterium modesticaldum (strain ATCC 51547 / Ice1)</name>
    <dbReference type="NCBI Taxonomy" id="498761"/>
    <lineage>
        <taxon>Bacteria</taxon>
        <taxon>Bacillati</taxon>
        <taxon>Bacillota</taxon>
        <taxon>Clostridia</taxon>
        <taxon>Eubacteriales</taxon>
        <taxon>Heliobacteriaceae</taxon>
        <taxon>Heliomicrobium</taxon>
    </lineage>
</organism>
<dbReference type="PROSITE" id="PS50885">
    <property type="entry name" value="HAMP"/>
    <property type="match status" value="1"/>
</dbReference>
<sequence>MKLQTKLTVWTCTTLSIGLVATLAVYGWMETRSVQARVERDLTAKGEALVMSAAKGLETMVESHIRNGVELPSGQFVRGEELKGLLFDDELTLIPESKAEADKRYRPEETVERFDGARIPMREYEYKYMSKADPYTDRYWQHYIDAFMGSDPDVVFALATKHSSDPAKTGYISTHNSFYSPTDPDLSRDAWGATGILSQKYRSNRIFNDKAGGAAASNTNREKPLKTVYERKIEGKTVTMWDMSYPIYFEGKHWGGFRLSISKERADMLIAARTKELFWKLLTVAAVAIVGLAGTMVLIIAVIIIRPLNAMVFVSHRLAEGDFTHTVDIRQEDELGDLGKAFNSMIASVKTLVHGIMKSTYEVNRLAGNLQSAAGQTAEAADEIARSVQEVSAGAADQEQETEATANIIRRITAQLSALSKTATEVTEATTQAQRRAQEGQASIHEATGQMKVIHDTVLQSAGVIHQLGERSKEISRIVDTITAIAAQTQMLALNAAIEAARAGHEGRGFAVVAEEVRKLAEQSRHAAQDIARLVASVQSESARAIDSIESETEVVRAGIQVVQRTGEFFQEIIAAVSDVTCKMQTVSAAVIELAGEEKQVLAAVDHVSSIARSNNDTSRHIALSTQEQTAAMQEIAASTEMLAHTARRLSELVQRFVVERQ</sequence>
<dbReference type="PANTHER" id="PTHR32089">
    <property type="entry name" value="METHYL-ACCEPTING CHEMOTAXIS PROTEIN MCPB"/>
    <property type="match status" value="1"/>
</dbReference>
<feature type="transmembrane region" description="Helical" evidence="4">
    <location>
        <begin position="7"/>
        <end position="29"/>
    </location>
</feature>
<evidence type="ECO:0000259" key="5">
    <source>
        <dbReference type="PROSITE" id="PS50111"/>
    </source>
</evidence>
<keyword evidence="4" id="KW-0472">Membrane</keyword>
<dbReference type="InterPro" id="IPR004090">
    <property type="entry name" value="Chemotax_Me-accpt_rcpt"/>
</dbReference>
<dbReference type="Gene3D" id="1.10.287.950">
    <property type="entry name" value="Methyl-accepting chemotaxis protein"/>
    <property type="match status" value="1"/>
</dbReference>
<dbReference type="Pfam" id="PF00672">
    <property type="entry name" value="HAMP"/>
    <property type="match status" value="1"/>
</dbReference>
<dbReference type="RefSeq" id="WP_012281443.1">
    <property type="nucleotide sequence ID" value="NC_010337.2"/>
</dbReference>
<dbReference type="Proteomes" id="UP000008550">
    <property type="component" value="Chromosome"/>
</dbReference>
<accession>B0TFL2</accession>
<dbReference type="GO" id="GO:0016020">
    <property type="term" value="C:membrane"/>
    <property type="evidence" value="ECO:0007669"/>
    <property type="project" value="InterPro"/>
</dbReference>
<dbReference type="GO" id="GO:0006935">
    <property type="term" value="P:chemotaxis"/>
    <property type="evidence" value="ECO:0007669"/>
    <property type="project" value="InterPro"/>
</dbReference>
<gene>
    <name evidence="7" type="ORF">HM1_0497</name>
</gene>
<dbReference type="STRING" id="498761.HM1_0497"/>
<dbReference type="GO" id="GO:0004888">
    <property type="term" value="F:transmembrane signaling receptor activity"/>
    <property type="evidence" value="ECO:0007669"/>
    <property type="project" value="InterPro"/>
</dbReference>
<dbReference type="PANTHER" id="PTHR32089:SF114">
    <property type="entry name" value="METHYL-ACCEPTING CHEMOTAXIS PROTEIN MCPB"/>
    <property type="match status" value="1"/>
</dbReference>
<evidence type="ECO:0000313" key="7">
    <source>
        <dbReference type="EMBL" id="ABZ83111.1"/>
    </source>
</evidence>
<evidence type="ECO:0000259" key="6">
    <source>
        <dbReference type="PROSITE" id="PS50885"/>
    </source>
</evidence>
<dbReference type="Pfam" id="PF00015">
    <property type="entry name" value="MCPsignal"/>
    <property type="match status" value="1"/>
</dbReference>
<keyword evidence="4" id="KW-0812">Transmembrane</keyword>
<dbReference type="PROSITE" id="PS50111">
    <property type="entry name" value="CHEMOTAXIS_TRANSDUC_2"/>
    <property type="match status" value="1"/>
</dbReference>
<dbReference type="CDD" id="cd06225">
    <property type="entry name" value="HAMP"/>
    <property type="match status" value="1"/>
</dbReference>
<keyword evidence="1 3" id="KW-0807">Transducer</keyword>
<dbReference type="HOGENOM" id="CLU_414345_0_0_9"/>
<feature type="domain" description="Methyl-accepting transducer" evidence="5">
    <location>
        <begin position="373"/>
        <end position="609"/>
    </location>
</feature>
<dbReference type="SMART" id="SM00283">
    <property type="entry name" value="MA"/>
    <property type="match status" value="1"/>
</dbReference>
<dbReference type="AlphaFoldDB" id="B0TFL2"/>
<dbReference type="SUPFAM" id="SSF58104">
    <property type="entry name" value="Methyl-accepting chemotaxis protein (MCP) signaling domain"/>
    <property type="match status" value="1"/>
</dbReference>
<evidence type="ECO:0000256" key="3">
    <source>
        <dbReference type="PROSITE-ProRule" id="PRU00284"/>
    </source>
</evidence>
<comment type="similarity">
    <text evidence="2">Belongs to the methyl-accepting chemotaxis (MCP) protein family.</text>
</comment>
<dbReference type="InterPro" id="IPR003660">
    <property type="entry name" value="HAMP_dom"/>
</dbReference>
<dbReference type="InterPro" id="IPR004089">
    <property type="entry name" value="MCPsignal_dom"/>
</dbReference>
<dbReference type="eggNOG" id="COG0840">
    <property type="taxonomic scope" value="Bacteria"/>
</dbReference>
<dbReference type="Gene3D" id="6.10.340.10">
    <property type="match status" value="1"/>
</dbReference>
<feature type="domain" description="HAMP" evidence="6">
    <location>
        <begin position="302"/>
        <end position="354"/>
    </location>
</feature>